<accession>A0AAD5QXE3</accession>
<name>A0AAD5QXE3_PARTN</name>
<comment type="caution">
    <text evidence="1">The sequence shown here is derived from an EMBL/GenBank/DDBJ whole genome shotgun (WGS) entry which is preliminary data.</text>
</comment>
<protein>
    <submittedName>
        <fullName evidence="1">Uncharacterized protein</fullName>
    </submittedName>
</protein>
<evidence type="ECO:0000313" key="2">
    <source>
        <dbReference type="Proteomes" id="UP001196413"/>
    </source>
</evidence>
<sequence>MVTEFAMFVQLSVGLRHPVKKETDINKARETFTQSRSPSGLNRHEADPSMSLRMLADGLIVIH</sequence>
<reference evidence="1" key="1">
    <citation type="submission" date="2021-06" db="EMBL/GenBank/DDBJ databases">
        <title>Parelaphostrongylus tenuis whole genome reference sequence.</title>
        <authorList>
            <person name="Garwood T.J."/>
            <person name="Larsen P.A."/>
            <person name="Fountain-Jones N.M."/>
            <person name="Garbe J.R."/>
            <person name="Macchietto M.G."/>
            <person name="Kania S.A."/>
            <person name="Gerhold R.W."/>
            <person name="Richards J.E."/>
            <person name="Wolf T.M."/>
        </authorList>
    </citation>
    <scope>NUCLEOTIDE SEQUENCE</scope>
    <source>
        <strain evidence="1">MNPRO001-30</strain>
        <tissue evidence="1">Meninges</tissue>
    </source>
</reference>
<dbReference type="EMBL" id="JAHQIW010005291">
    <property type="protein sequence ID" value="KAJ1365517.1"/>
    <property type="molecule type" value="Genomic_DNA"/>
</dbReference>
<dbReference type="Proteomes" id="UP001196413">
    <property type="component" value="Unassembled WGS sequence"/>
</dbReference>
<organism evidence="1 2">
    <name type="scientific">Parelaphostrongylus tenuis</name>
    <name type="common">Meningeal worm</name>
    <dbReference type="NCBI Taxonomy" id="148309"/>
    <lineage>
        <taxon>Eukaryota</taxon>
        <taxon>Metazoa</taxon>
        <taxon>Ecdysozoa</taxon>
        <taxon>Nematoda</taxon>
        <taxon>Chromadorea</taxon>
        <taxon>Rhabditida</taxon>
        <taxon>Rhabditina</taxon>
        <taxon>Rhabditomorpha</taxon>
        <taxon>Strongyloidea</taxon>
        <taxon>Metastrongylidae</taxon>
        <taxon>Parelaphostrongylus</taxon>
    </lineage>
</organism>
<proteinExistence type="predicted"/>
<evidence type="ECO:0000313" key="1">
    <source>
        <dbReference type="EMBL" id="KAJ1365517.1"/>
    </source>
</evidence>
<dbReference type="AlphaFoldDB" id="A0AAD5QXE3"/>
<gene>
    <name evidence="1" type="ORF">KIN20_025877</name>
</gene>
<keyword evidence="2" id="KW-1185">Reference proteome</keyword>